<keyword evidence="5" id="KW-0812">Transmembrane</keyword>
<dbReference type="Pfam" id="PF25917">
    <property type="entry name" value="BSH_RND"/>
    <property type="match status" value="1"/>
</dbReference>
<dbReference type="Pfam" id="PF25967">
    <property type="entry name" value="RND-MFP_C"/>
    <property type="match status" value="1"/>
</dbReference>
<accession>A0A0D2JX19</accession>
<dbReference type="Gene3D" id="2.40.420.20">
    <property type="match status" value="1"/>
</dbReference>
<feature type="domain" description="Multidrug resistance protein MdtA-like C-terminal permuted SH3" evidence="7">
    <location>
        <begin position="357"/>
        <end position="400"/>
    </location>
</feature>
<comment type="similarity">
    <text evidence="2">Belongs to the membrane fusion protein (MFP) (TC 8.A.1) family.</text>
</comment>
<feature type="compositionally biased region" description="Polar residues" evidence="4">
    <location>
        <begin position="8"/>
        <end position="21"/>
    </location>
</feature>
<organism evidence="8 9">
    <name type="scientific">Dethiosulfatarculus sandiegensis</name>
    <dbReference type="NCBI Taxonomy" id="1429043"/>
    <lineage>
        <taxon>Bacteria</taxon>
        <taxon>Pseudomonadati</taxon>
        <taxon>Thermodesulfobacteriota</taxon>
        <taxon>Desulfarculia</taxon>
        <taxon>Desulfarculales</taxon>
        <taxon>Desulfarculaceae</taxon>
        <taxon>Dethiosulfatarculus</taxon>
    </lineage>
</organism>
<dbReference type="STRING" id="1429043.X474_08660"/>
<dbReference type="AlphaFoldDB" id="A0A0D2JX19"/>
<feature type="region of interest" description="Disordered" evidence="4">
    <location>
        <begin position="1"/>
        <end position="23"/>
    </location>
</feature>
<reference evidence="8 9" key="1">
    <citation type="submission" date="2013-11" db="EMBL/GenBank/DDBJ databases">
        <title>Metagenomic analysis of a methanogenic consortium involved in long chain n-alkane degradation.</title>
        <authorList>
            <person name="Davidova I.A."/>
            <person name="Callaghan A.V."/>
            <person name="Wawrik B."/>
            <person name="Pruitt S."/>
            <person name="Marks C."/>
            <person name="Duncan K.E."/>
            <person name="Suflita J.M."/>
        </authorList>
    </citation>
    <scope>NUCLEOTIDE SEQUENCE [LARGE SCALE GENOMIC DNA]</scope>
    <source>
        <strain evidence="8 9">SPR</strain>
    </source>
</reference>
<proteinExistence type="inferred from homology"/>
<dbReference type="Proteomes" id="UP000032233">
    <property type="component" value="Unassembled WGS sequence"/>
</dbReference>
<dbReference type="NCBIfam" id="TIGR01730">
    <property type="entry name" value="RND_mfp"/>
    <property type="match status" value="1"/>
</dbReference>
<evidence type="ECO:0000313" key="8">
    <source>
        <dbReference type="EMBL" id="KIX14120.1"/>
    </source>
</evidence>
<sequence>MPEKIDIPQNTESGQPTTTGKGNKVSRALRLLGRILMPLAVLAAGVVISIWLFETSPKLRAQPRSHNRTLVTVKSVEYAPRQTLVSGMGSVAAAQSVELKPQVGGKIIELSKDMSPGTFFAKGSLLFKIDPAEYLLSVRQLSADVAKAESEIALEQGNQLIAQKEYKLLGQKLTEREKTLILRQPQLKGLQASLDAAQAKLDLARLDLNHTQVKAPFNAVVQSSDAHLGALADQSTQLATLVGTDAYWVKVSVPVSQLRFIKLPNQNGEKGSEALVYNSAAWGEAAFRKGRVIRLEPKLEEQGRMARLLIQVDDPLCIKPENAKLPSMLIDSYVRVAIKGKTIESAALVERKYIRNGSNVWIMNQKGNLEIRQVKTAFRSEKDFYVTGGIEPGEKLVLTDLSTPVSGMELCIRENGAGQTACRKASDQEEQS</sequence>
<dbReference type="InterPro" id="IPR058627">
    <property type="entry name" value="MdtA-like_C"/>
</dbReference>
<name>A0A0D2JX19_9BACT</name>
<evidence type="ECO:0000256" key="4">
    <source>
        <dbReference type="SAM" id="MobiDB-lite"/>
    </source>
</evidence>
<evidence type="ECO:0000256" key="2">
    <source>
        <dbReference type="ARBA" id="ARBA00009477"/>
    </source>
</evidence>
<dbReference type="InterPro" id="IPR058625">
    <property type="entry name" value="MdtA-like_BSH"/>
</dbReference>
<dbReference type="SUPFAM" id="SSF111369">
    <property type="entry name" value="HlyD-like secretion proteins"/>
    <property type="match status" value="1"/>
</dbReference>
<evidence type="ECO:0000256" key="5">
    <source>
        <dbReference type="SAM" id="Phobius"/>
    </source>
</evidence>
<feature type="domain" description="Multidrug resistance protein MdtA-like barrel-sandwich hybrid" evidence="6">
    <location>
        <begin position="96"/>
        <end position="242"/>
    </location>
</feature>
<dbReference type="GO" id="GO:1990281">
    <property type="term" value="C:efflux pump complex"/>
    <property type="evidence" value="ECO:0007669"/>
    <property type="project" value="TreeGrafter"/>
</dbReference>
<protein>
    <submittedName>
        <fullName evidence="8">RND transporter</fullName>
    </submittedName>
</protein>
<keyword evidence="5" id="KW-1133">Transmembrane helix</keyword>
<dbReference type="RefSeq" id="WP_052514991.1">
    <property type="nucleotide sequence ID" value="NZ_AZAC01000011.1"/>
</dbReference>
<dbReference type="Gene3D" id="1.10.287.470">
    <property type="entry name" value="Helix hairpin bin"/>
    <property type="match status" value="1"/>
</dbReference>
<evidence type="ECO:0000256" key="1">
    <source>
        <dbReference type="ARBA" id="ARBA00004196"/>
    </source>
</evidence>
<comment type="caution">
    <text evidence="8">The sequence shown here is derived from an EMBL/GenBank/DDBJ whole genome shotgun (WGS) entry which is preliminary data.</text>
</comment>
<gene>
    <name evidence="8" type="ORF">X474_08660</name>
</gene>
<keyword evidence="9" id="KW-1185">Reference proteome</keyword>
<dbReference type="InParanoid" id="A0A0D2JX19"/>
<dbReference type="Gene3D" id="2.40.50.100">
    <property type="match status" value="1"/>
</dbReference>
<feature type="transmembrane region" description="Helical" evidence="5">
    <location>
        <begin position="31"/>
        <end position="53"/>
    </location>
</feature>
<dbReference type="EMBL" id="AZAC01000011">
    <property type="protein sequence ID" value="KIX14120.1"/>
    <property type="molecule type" value="Genomic_DNA"/>
</dbReference>
<comment type="subcellular location">
    <subcellularLocation>
        <location evidence="1">Cell envelope</location>
    </subcellularLocation>
</comment>
<evidence type="ECO:0000259" key="6">
    <source>
        <dbReference type="Pfam" id="PF25917"/>
    </source>
</evidence>
<keyword evidence="3" id="KW-0813">Transport</keyword>
<dbReference type="GO" id="GO:0015562">
    <property type="term" value="F:efflux transmembrane transporter activity"/>
    <property type="evidence" value="ECO:0007669"/>
    <property type="project" value="TreeGrafter"/>
</dbReference>
<dbReference type="OrthoDB" id="9806939at2"/>
<evidence type="ECO:0000256" key="3">
    <source>
        <dbReference type="ARBA" id="ARBA00022448"/>
    </source>
</evidence>
<dbReference type="InterPro" id="IPR006143">
    <property type="entry name" value="RND_pump_MFP"/>
</dbReference>
<dbReference type="PANTHER" id="PTHR30469">
    <property type="entry name" value="MULTIDRUG RESISTANCE PROTEIN MDTA"/>
    <property type="match status" value="1"/>
</dbReference>
<evidence type="ECO:0000313" key="9">
    <source>
        <dbReference type="Proteomes" id="UP000032233"/>
    </source>
</evidence>
<dbReference type="Gene3D" id="2.40.30.170">
    <property type="match status" value="1"/>
</dbReference>
<keyword evidence="5" id="KW-0472">Membrane</keyword>
<dbReference type="PATRIC" id="fig|1429043.3.peg.1832"/>
<evidence type="ECO:0000259" key="7">
    <source>
        <dbReference type="Pfam" id="PF25967"/>
    </source>
</evidence>